<keyword evidence="5" id="KW-0680">Restriction system</keyword>
<dbReference type="PRINTS" id="PR00105">
    <property type="entry name" value="C5METTRFRASE"/>
</dbReference>
<dbReference type="InterPro" id="IPR029063">
    <property type="entry name" value="SAM-dependent_MTases_sf"/>
</dbReference>
<evidence type="ECO:0000313" key="9">
    <source>
        <dbReference type="Proteomes" id="UP000476310"/>
    </source>
</evidence>
<protein>
    <recommendedName>
        <fullName evidence="1">DNA (cytosine-5-)-methyltransferase</fullName>
        <ecNumber evidence="1">2.1.1.37</ecNumber>
    </recommendedName>
</protein>
<dbReference type="GO" id="GO:0009307">
    <property type="term" value="P:DNA restriction-modification system"/>
    <property type="evidence" value="ECO:0007669"/>
    <property type="project" value="UniProtKB-KW"/>
</dbReference>
<keyword evidence="4 6" id="KW-0949">S-adenosyl-L-methionine</keyword>
<evidence type="ECO:0000256" key="2">
    <source>
        <dbReference type="ARBA" id="ARBA00022603"/>
    </source>
</evidence>
<evidence type="ECO:0000256" key="7">
    <source>
        <dbReference type="RuleBase" id="RU000416"/>
    </source>
</evidence>
<dbReference type="InterPro" id="IPR050390">
    <property type="entry name" value="C5-Methyltransferase"/>
</dbReference>
<dbReference type="NCBIfam" id="TIGR00675">
    <property type="entry name" value="dcm"/>
    <property type="match status" value="1"/>
</dbReference>
<gene>
    <name evidence="8" type="ORF">G4H13_35160</name>
</gene>
<dbReference type="InterPro" id="IPR001525">
    <property type="entry name" value="C5_MeTfrase"/>
</dbReference>
<evidence type="ECO:0000256" key="4">
    <source>
        <dbReference type="ARBA" id="ARBA00022691"/>
    </source>
</evidence>
<dbReference type="Proteomes" id="UP000476310">
    <property type="component" value="Unassembled WGS sequence"/>
</dbReference>
<keyword evidence="3 6" id="KW-0808">Transferase</keyword>
<keyword evidence="9" id="KW-1185">Reference proteome</keyword>
<feature type="active site" evidence="6">
    <location>
        <position position="81"/>
    </location>
</feature>
<dbReference type="GO" id="GO:0032259">
    <property type="term" value="P:methylation"/>
    <property type="evidence" value="ECO:0007669"/>
    <property type="project" value="UniProtKB-KW"/>
</dbReference>
<dbReference type="PANTHER" id="PTHR10629">
    <property type="entry name" value="CYTOSINE-SPECIFIC METHYLTRANSFERASE"/>
    <property type="match status" value="1"/>
</dbReference>
<dbReference type="GO" id="GO:0003886">
    <property type="term" value="F:DNA (cytosine-5-)-methyltransferase activity"/>
    <property type="evidence" value="ECO:0007669"/>
    <property type="project" value="UniProtKB-EC"/>
</dbReference>
<dbReference type="GO" id="GO:0044027">
    <property type="term" value="P:negative regulation of gene expression via chromosomal CpG island methylation"/>
    <property type="evidence" value="ECO:0007669"/>
    <property type="project" value="TreeGrafter"/>
</dbReference>
<proteinExistence type="inferred from homology"/>
<accession>A0A6G4APY1</accession>
<dbReference type="GO" id="GO:0003677">
    <property type="term" value="F:DNA binding"/>
    <property type="evidence" value="ECO:0007669"/>
    <property type="project" value="TreeGrafter"/>
</dbReference>
<evidence type="ECO:0000256" key="1">
    <source>
        <dbReference type="ARBA" id="ARBA00011975"/>
    </source>
</evidence>
<dbReference type="SUPFAM" id="SSF53335">
    <property type="entry name" value="S-adenosyl-L-methionine-dependent methyltransferases"/>
    <property type="match status" value="1"/>
</dbReference>
<dbReference type="Gene3D" id="3.40.50.150">
    <property type="entry name" value="Vaccinia Virus protein VP39"/>
    <property type="match status" value="1"/>
</dbReference>
<comment type="caution">
    <text evidence="8">The sequence shown here is derived from an EMBL/GenBank/DDBJ whole genome shotgun (WGS) entry which is preliminary data.</text>
</comment>
<evidence type="ECO:0000313" key="8">
    <source>
        <dbReference type="EMBL" id="NEW75453.1"/>
    </source>
</evidence>
<reference evidence="8" key="1">
    <citation type="submission" date="2020-02" db="EMBL/GenBank/DDBJ databases">
        <title>A new Streptomyces sp. for controlling soil-borne diseases.</title>
        <authorList>
            <person name="Li X."/>
            <person name="Tian Y."/>
            <person name="Gao K."/>
        </authorList>
    </citation>
    <scope>NUCLEOTIDE SEQUENCE [LARGE SCALE GENOMIC DNA]</scope>
    <source>
        <strain evidence="8">0250</strain>
    </source>
</reference>
<comment type="similarity">
    <text evidence="6 7">Belongs to the class I-like SAM-binding methyltransferase superfamily. C5-methyltransferase family.</text>
</comment>
<organism evidence="8 9">
    <name type="scientific">Streptomyces rhizosphaericus</name>
    <dbReference type="NCBI Taxonomy" id="114699"/>
    <lineage>
        <taxon>Bacteria</taxon>
        <taxon>Bacillati</taxon>
        <taxon>Actinomycetota</taxon>
        <taxon>Actinomycetes</taxon>
        <taxon>Kitasatosporales</taxon>
        <taxon>Streptomycetaceae</taxon>
        <taxon>Streptomyces</taxon>
        <taxon>Streptomyces violaceusniger group</taxon>
    </lineage>
</organism>
<dbReference type="EC" id="2.1.1.37" evidence="1"/>
<sequence length="194" mass="20575">MPSHPRIGSLCSGYGGLDLAVQDLFGGEVVWHCQHDPDDTEQHAARILAHHWPQVPNYGDIARVDWSTVPPVDVLTAGFPCTDVSLAGQLAGIAPGTRSGIWAHVVRAIRALHPRLVVIENVRGLLSAPAARSLGPGGGPVDGEQRPGPLRGLGAVLGDLASLGFDAEWKMHRASDAGAPHRRERVFILAWPAA</sequence>
<evidence type="ECO:0000256" key="5">
    <source>
        <dbReference type="ARBA" id="ARBA00022747"/>
    </source>
</evidence>
<evidence type="ECO:0000256" key="3">
    <source>
        <dbReference type="ARBA" id="ARBA00022679"/>
    </source>
</evidence>
<keyword evidence="2 6" id="KW-0489">Methyltransferase</keyword>
<dbReference type="PROSITE" id="PS51679">
    <property type="entry name" value="SAM_MT_C5"/>
    <property type="match status" value="1"/>
</dbReference>
<dbReference type="Pfam" id="PF00145">
    <property type="entry name" value="DNA_methylase"/>
    <property type="match status" value="1"/>
</dbReference>
<dbReference type="AlphaFoldDB" id="A0A6G4APY1"/>
<dbReference type="EMBL" id="JAAIKT010000060">
    <property type="protein sequence ID" value="NEW75453.1"/>
    <property type="molecule type" value="Genomic_DNA"/>
</dbReference>
<evidence type="ECO:0000256" key="6">
    <source>
        <dbReference type="PROSITE-ProRule" id="PRU01016"/>
    </source>
</evidence>
<dbReference type="PANTHER" id="PTHR10629:SF52">
    <property type="entry name" value="DNA (CYTOSINE-5)-METHYLTRANSFERASE 1"/>
    <property type="match status" value="1"/>
</dbReference>
<name>A0A6G4APY1_9ACTN</name>